<evidence type="ECO:0000259" key="2">
    <source>
        <dbReference type="PROSITE" id="PS50181"/>
    </source>
</evidence>
<sequence>MAPRKAKRGAKRASRQRGAGEKQAKDRSWDVQTEGATGLLPDGLLLEVLAYLDESELLLARAVCRRWRALAMSPAAWAERGLNVGLGPEGCRLASPGLVRAVLRQAPCLGRLYIGEGHWPLVQHEPMRLAVSDSVGLQLDEGTARRGADILRRQVELGARPKNIEVAICMPFCVWDLRRMLEAINDCQPETLTFVANFESDYGLRLPHKEPLKTGARPSLKKLTFLRDFQYHGQQGPLATWPHPTLRFLIASHAATLEDVRLYVDNASRFEVPRMPSSLLMGCVRLRMLCCSALADMPALLMHCPALEELALDAQDTDAGRTTRFFREASQLRRLAVRGHARWDVAPHTEDTLAFLEALASTGRSRLTSLSFSVPDAPPPAFWGRLVGVIGRLKHLEDVDTDPVPPPRRVRVQRGPPPAVFLRALAAPAMRTLQLDCVLPCGAACTALFLEELRRLMAANAELHVAGLAARCVCGPPSAAPLSMAACPWWRRRAPPSLCAVATLEFFNVYGHAQGDCKWHNTGPGPWIRVVQWD</sequence>
<accession>A0AAV7X2L4</accession>
<dbReference type="Gene3D" id="1.20.1280.50">
    <property type="match status" value="1"/>
</dbReference>
<comment type="caution">
    <text evidence="3">The sequence shown here is derived from an EMBL/GenBank/DDBJ whole genome shotgun (WGS) entry which is preliminary data.</text>
</comment>
<feature type="domain" description="F-box" evidence="2">
    <location>
        <begin position="34"/>
        <end position="80"/>
    </location>
</feature>
<feature type="compositionally biased region" description="Basic and acidic residues" evidence="1">
    <location>
        <begin position="18"/>
        <end position="29"/>
    </location>
</feature>
<keyword evidence="4" id="KW-1185">Reference proteome</keyword>
<dbReference type="SMART" id="SM00256">
    <property type="entry name" value="FBOX"/>
    <property type="match status" value="1"/>
</dbReference>
<gene>
    <name evidence="3" type="ORF">ONE63_011519</name>
</gene>
<proteinExistence type="predicted"/>
<feature type="compositionally biased region" description="Basic residues" evidence="1">
    <location>
        <begin position="1"/>
        <end position="15"/>
    </location>
</feature>
<reference evidence="3" key="1">
    <citation type="submission" date="2022-12" db="EMBL/GenBank/DDBJ databases">
        <title>Chromosome-level genome assembly of the bean flower thrips Megalurothrips usitatus.</title>
        <authorList>
            <person name="Ma L."/>
            <person name="Liu Q."/>
            <person name="Li H."/>
            <person name="Cai W."/>
        </authorList>
    </citation>
    <scope>NUCLEOTIDE SEQUENCE</scope>
    <source>
        <strain evidence="3">Cailab_2022a</strain>
    </source>
</reference>
<dbReference type="EMBL" id="JAPTSV010000847">
    <property type="protein sequence ID" value="KAJ1518867.1"/>
    <property type="molecule type" value="Genomic_DNA"/>
</dbReference>
<organism evidence="3 4">
    <name type="scientific">Megalurothrips usitatus</name>
    <name type="common">bean blossom thrips</name>
    <dbReference type="NCBI Taxonomy" id="439358"/>
    <lineage>
        <taxon>Eukaryota</taxon>
        <taxon>Metazoa</taxon>
        <taxon>Ecdysozoa</taxon>
        <taxon>Arthropoda</taxon>
        <taxon>Hexapoda</taxon>
        <taxon>Insecta</taxon>
        <taxon>Pterygota</taxon>
        <taxon>Neoptera</taxon>
        <taxon>Paraneoptera</taxon>
        <taxon>Thysanoptera</taxon>
        <taxon>Terebrantia</taxon>
        <taxon>Thripoidea</taxon>
        <taxon>Thripidae</taxon>
        <taxon>Megalurothrips</taxon>
    </lineage>
</organism>
<dbReference type="AlphaFoldDB" id="A0AAV7X2L4"/>
<dbReference type="SUPFAM" id="SSF81383">
    <property type="entry name" value="F-box domain"/>
    <property type="match status" value="1"/>
</dbReference>
<evidence type="ECO:0000256" key="1">
    <source>
        <dbReference type="SAM" id="MobiDB-lite"/>
    </source>
</evidence>
<evidence type="ECO:0000313" key="3">
    <source>
        <dbReference type="EMBL" id="KAJ1518867.1"/>
    </source>
</evidence>
<feature type="region of interest" description="Disordered" evidence="1">
    <location>
        <begin position="1"/>
        <end position="31"/>
    </location>
</feature>
<dbReference type="InterPro" id="IPR036047">
    <property type="entry name" value="F-box-like_dom_sf"/>
</dbReference>
<evidence type="ECO:0000313" key="4">
    <source>
        <dbReference type="Proteomes" id="UP001075354"/>
    </source>
</evidence>
<dbReference type="Pfam" id="PF12937">
    <property type="entry name" value="F-box-like"/>
    <property type="match status" value="1"/>
</dbReference>
<dbReference type="Proteomes" id="UP001075354">
    <property type="component" value="Unassembled WGS sequence"/>
</dbReference>
<dbReference type="PROSITE" id="PS50181">
    <property type="entry name" value="FBOX"/>
    <property type="match status" value="1"/>
</dbReference>
<protein>
    <recommendedName>
        <fullName evidence="2">F-box domain-containing protein</fullName>
    </recommendedName>
</protein>
<name>A0AAV7X2L4_9NEOP</name>
<dbReference type="InterPro" id="IPR001810">
    <property type="entry name" value="F-box_dom"/>
</dbReference>